<evidence type="ECO:0000313" key="4">
    <source>
        <dbReference type="Proteomes" id="UP000236327"/>
    </source>
</evidence>
<accession>A0A2K2G673</accession>
<keyword evidence="4" id="KW-1185">Reference proteome</keyword>
<organism evidence="3 4">
    <name type="scientific">Novosphingobium guangzhouense</name>
    <dbReference type="NCBI Taxonomy" id="1850347"/>
    <lineage>
        <taxon>Bacteria</taxon>
        <taxon>Pseudomonadati</taxon>
        <taxon>Pseudomonadota</taxon>
        <taxon>Alphaproteobacteria</taxon>
        <taxon>Sphingomonadales</taxon>
        <taxon>Sphingomonadaceae</taxon>
        <taxon>Novosphingobium</taxon>
    </lineage>
</organism>
<dbReference type="GO" id="GO:0016831">
    <property type="term" value="F:carboxy-lyase activity"/>
    <property type="evidence" value="ECO:0007669"/>
    <property type="project" value="InterPro"/>
</dbReference>
<name>A0A2K2G673_9SPHN</name>
<dbReference type="Gene3D" id="3.20.20.140">
    <property type="entry name" value="Metal-dependent hydrolases"/>
    <property type="match status" value="1"/>
</dbReference>
<proteinExistence type="predicted"/>
<evidence type="ECO:0000259" key="2">
    <source>
        <dbReference type="Pfam" id="PF04909"/>
    </source>
</evidence>
<dbReference type="SUPFAM" id="SSF51556">
    <property type="entry name" value="Metallo-dependent hydrolases"/>
    <property type="match status" value="1"/>
</dbReference>
<dbReference type="PANTHER" id="PTHR21240">
    <property type="entry name" value="2-AMINO-3-CARBOXYLMUCONATE-6-SEMIALDEHYDE DECARBOXYLASE"/>
    <property type="match status" value="1"/>
</dbReference>
<dbReference type="RefSeq" id="WP_103094476.1">
    <property type="nucleotide sequence ID" value="NZ_LYMM01000002.1"/>
</dbReference>
<dbReference type="InterPro" id="IPR032466">
    <property type="entry name" value="Metal_Hydrolase"/>
</dbReference>
<dbReference type="Proteomes" id="UP000236327">
    <property type="component" value="Unassembled WGS sequence"/>
</dbReference>
<dbReference type="GO" id="GO:0016787">
    <property type="term" value="F:hydrolase activity"/>
    <property type="evidence" value="ECO:0007669"/>
    <property type="project" value="UniProtKB-KW"/>
</dbReference>
<dbReference type="OrthoDB" id="9799024at2"/>
<comment type="caution">
    <text evidence="3">The sequence shown here is derived from an EMBL/GenBank/DDBJ whole genome shotgun (WGS) entry which is preliminary data.</text>
</comment>
<feature type="domain" description="Amidohydrolase-related" evidence="2">
    <location>
        <begin position="130"/>
        <end position="389"/>
    </location>
</feature>
<dbReference type="GO" id="GO:0019748">
    <property type="term" value="P:secondary metabolic process"/>
    <property type="evidence" value="ECO:0007669"/>
    <property type="project" value="TreeGrafter"/>
</dbReference>
<dbReference type="EMBL" id="LYMM01000002">
    <property type="protein sequence ID" value="PNU06530.1"/>
    <property type="molecule type" value="Genomic_DNA"/>
</dbReference>
<dbReference type="PANTHER" id="PTHR21240:SF28">
    <property type="entry name" value="ISO-OROTATE DECARBOXYLASE (EUROFUNG)"/>
    <property type="match status" value="1"/>
</dbReference>
<keyword evidence="3" id="KW-0378">Hydrolase</keyword>
<keyword evidence="1" id="KW-0456">Lyase</keyword>
<dbReference type="Pfam" id="PF04909">
    <property type="entry name" value="Amidohydro_2"/>
    <property type="match status" value="1"/>
</dbReference>
<dbReference type="AlphaFoldDB" id="A0A2K2G673"/>
<reference evidence="3 4" key="1">
    <citation type="submission" date="2016-05" db="EMBL/GenBank/DDBJ databases">
        <title>Complete genome sequence of Novosphingobium guangzhouense SA925(T).</title>
        <authorList>
            <person name="Sha S."/>
        </authorList>
    </citation>
    <scope>NUCLEOTIDE SEQUENCE [LARGE SCALE GENOMIC DNA]</scope>
    <source>
        <strain evidence="3 4">SA925</strain>
    </source>
</reference>
<evidence type="ECO:0000256" key="1">
    <source>
        <dbReference type="ARBA" id="ARBA00023239"/>
    </source>
</evidence>
<dbReference type="InterPro" id="IPR006680">
    <property type="entry name" value="Amidohydro-rel"/>
</dbReference>
<dbReference type="GO" id="GO:0005737">
    <property type="term" value="C:cytoplasm"/>
    <property type="evidence" value="ECO:0007669"/>
    <property type="project" value="TreeGrafter"/>
</dbReference>
<protein>
    <submittedName>
        <fullName evidence="3">Amidohydrolase</fullName>
    </submittedName>
</protein>
<evidence type="ECO:0000313" key="3">
    <source>
        <dbReference type="EMBL" id="PNU06530.1"/>
    </source>
</evidence>
<gene>
    <name evidence="3" type="ORF">A8V01_03045</name>
</gene>
<dbReference type="InterPro" id="IPR032465">
    <property type="entry name" value="ACMSD"/>
</dbReference>
<sequence>MATAALARPQDRIEELGIKLISADNHINEPRNLFLDRFPAHLKDKAPRVIEGRDGGEGWSIDGTPPKRTYGLECMAGFDKSEYRMSGLRHADLRRGNYEGAAHLADMDIDGVWASVTYPGFSPSFYTHPDKEVAAAGFVAYNDWILDDFQSADPSRLCGLAINPTELGIDHAVAEMRRCARKGARAMYIPGNPTIPYNHPTHYHPVWQAADELGLTLCMHRNHGGPPDATDWDRLQEDKVSIGGIVTRYFSCLKPFSYLIFAGIFDLYPNLKMVGAEVDCGWAPFWVQTMEHHWDIQKSWFPVKLKHSPTEFIGRNVFTTNVDDYCGYQMIQTGLWPWLANMTMFSSDYPHSATIWPHSRDVALKMTADLTAQDTRTTLSENAARVFGFSI</sequence>